<organism evidence="1 2">
    <name type="scientific">Coemansia linderi</name>
    <dbReference type="NCBI Taxonomy" id="2663919"/>
    <lineage>
        <taxon>Eukaryota</taxon>
        <taxon>Fungi</taxon>
        <taxon>Fungi incertae sedis</taxon>
        <taxon>Zoopagomycota</taxon>
        <taxon>Kickxellomycotina</taxon>
        <taxon>Kickxellomycetes</taxon>
        <taxon>Kickxellales</taxon>
        <taxon>Kickxellaceae</taxon>
        <taxon>Coemansia</taxon>
    </lineage>
</organism>
<dbReference type="Proteomes" id="UP001140066">
    <property type="component" value="Unassembled WGS sequence"/>
</dbReference>
<proteinExistence type="predicted"/>
<evidence type="ECO:0000313" key="2">
    <source>
        <dbReference type="Proteomes" id="UP001140066"/>
    </source>
</evidence>
<protein>
    <submittedName>
        <fullName evidence="1">Uncharacterized protein</fullName>
    </submittedName>
</protein>
<gene>
    <name evidence="1" type="ORF">GGI18_002581</name>
</gene>
<keyword evidence="2" id="KW-1185">Reference proteome</keyword>
<accession>A0ACC1KGB9</accession>
<name>A0ACC1KGB9_9FUNG</name>
<reference evidence="1" key="1">
    <citation type="submission" date="2022-07" db="EMBL/GenBank/DDBJ databases">
        <title>Phylogenomic reconstructions and comparative analyses of Kickxellomycotina fungi.</title>
        <authorList>
            <person name="Reynolds N.K."/>
            <person name="Stajich J.E."/>
            <person name="Barry K."/>
            <person name="Grigoriev I.V."/>
            <person name="Crous P."/>
            <person name="Smith M.E."/>
        </authorList>
    </citation>
    <scope>NUCLEOTIDE SEQUENCE</scope>
    <source>
        <strain evidence="1">BCRC 34191</strain>
    </source>
</reference>
<evidence type="ECO:0000313" key="1">
    <source>
        <dbReference type="EMBL" id="KAJ2789126.1"/>
    </source>
</evidence>
<comment type="caution">
    <text evidence="1">The sequence shown here is derived from an EMBL/GenBank/DDBJ whole genome shotgun (WGS) entry which is preliminary data.</text>
</comment>
<feature type="non-terminal residue" evidence="1">
    <location>
        <position position="1"/>
    </location>
</feature>
<dbReference type="EMBL" id="JANBUK010000661">
    <property type="protein sequence ID" value="KAJ2789126.1"/>
    <property type="molecule type" value="Genomic_DNA"/>
</dbReference>
<sequence>NASLLEVPLWCNPSLIGAIALSFALHFAILYIPVFNSVFSVAPLGLAEWKAILCISAPIILVDELLKWVARTFVDPPTVVTRGKGGSLKKTKVE</sequence>